<sequence>MKAIGMIAHDRLKQALCAWVARNVAHFQGRTIIATGTTARLLTAENPSLTIMGLKSGPLGGDQQMGAMIADAEISALFFFQDPMTAQPHDVDVKALIRLATVYDIPVACNESTANYLISSPYFAQPALAPPNVTIEQRYGDYLSRTIQTQLKQP</sequence>
<gene>
    <name evidence="2" type="primary">mgsA</name>
    <name evidence="5" type="ORF">QJT80_13070</name>
</gene>
<dbReference type="AlphaFoldDB" id="A0AA95KER9"/>
<feature type="active site" description="Proton donor/acceptor" evidence="2 3">
    <location>
        <position position="62"/>
    </location>
</feature>
<evidence type="ECO:0000256" key="1">
    <source>
        <dbReference type="ARBA" id="ARBA00006287"/>
    </source>
</evidence>
<dbReference type="InterPro" id="IPR036914">
    <property type="entry name" value="MGS-like_dom_sf"/>
</dbReference>
<dbReference type="Proteomes" id="UP001300672">
    <property type="component" value="Chromosome"/>
</dbReference>
<dbReference type="InterPro" id="IPR018148">
    <property type="entry name" value="Methylglyoxal_synth_AS"/>
</dbReference>
<dbReference type="PANTHER" id="PTHR30492:SF0">
    <property type="entry name" value="METHYLGLYOXAL SYNTHASE"/>
    <property type="match status" value="1"/>
</dbReference>
<feature type="binding site" evidence="2">
    <location>
        <begin position="35"/>
        <end position="38"/>
    </location>
    <ligand>
        <name>substrate</name>
    </ligand>
</feature>
<dbReference type="Pfam" id="PF02142">
    <property type="entry name" value="MGS"/>
    <property type="match status" value="1"/>
</dbReference>
<organism evidence="5">
    <name type="scientific">Candidatus Thiocaldithrix dubininis</name>
    <dbReference type="NCBI Taxonomy" id="3080823"/>
    <lineage>
        <taxon>Bacteria</taxon>
        <taxon>Pseudomonadati</taxon>
        <taxon>Pseudomonadota</taxon>
        <taxon>Gammaproteobacteria</taxon>
        <taxon>Thiotrichales</taxon>
        <taxon>Thiotrichaceae</taxon>
        <taxon>Candidatus Thiocaldithrix</taxon>
    </lineage>
</organism>
<evidence type="ECO:0000259" key="4">
    <source>
        <dbReference type="PROSITE" id="PS51855"/>
    </source>
</evidence>
<dbReference type="PANTHER" id="PTHR30492">
    <property type="entry name" value="METHYLGLYOXAL SYNTHASE"/>
    <property type="match status" value="1"/>
</dbReference>
<protein>
    <recommendedName>
        <fullName evidence="2">Methylglyoxal synthase</fullName>
        <shortName evidence="2">MGS</shortName>
        <ecNumber evidence="2">4.2.3.3</ecNumber>
    </recommendedName>
</protein>
<feature type="binding site" evidence="2">
    <location>
        <begin position="56"/>
        <end position="57"/>
    </location>
    <ligand>
        <name>substrate</name>
    </ligand>
</feature>
<comment type="catalytic activity">
    <reaction evidence="2">
        <text>dihydroxyacetone phosphate = methylglyoxal + phosphate</text>
        <dbReference type="Rhea" id="RHEA:17937"/>
        <dbReference type="ChEBI" id="CHEBI:17158"/>
        <dbReference type="ChEBI" id="CHEBI:43474"/>
        <dbReference type="ChEBI" id="CHEBI:57642"/>
        <dbReference type="EC" id="4.2.3.3"/>
    </reaction>
</comment>
<dbReference type="GO" id="GO:0019242">
    <property type="term" value="P:methylglyoxal biosynthetic process"/>
    <property type="evidence" value="ECO:0007669"/>
    <property type="project" value="UniProtKB-UniRule"/>
</dbReference>
<name>A0AA95KER9_9GAMM</name>
<feature type="binding site" evidence="2">
    <location>
        <position position="13"/>
    </location>
    <ligand>
        <name>substrate</name>
    </ligand>
</feature>
<dbReference type="GO" id="GO:0008929">
    <property type="term" value="F:methylglyoxal synthase activity"/>
    <property type="evidence" value="ECO:0007669"/>
    <property type="project" value="UniProtKB-UniRule"/>
</dbReference>
<dbReference type="EC" id="4.2.3.3" evidence="2"/>
<dbReference type="CDD" id="cd01422">
    <property type="entry name" value="MGS"/>
    <property type="match status" value="1"/>
</dbReference>
<comment type="similarity">
    <text evidence="1 2">Belongs to the methylglyoxal synthase family.</text>
</comment>
<feature type="binding site" evidence="2">
    <location>
        <position position="89"/>
    </location>
    <ligand>
        <name>substrate</name>
    </ligand>
</feature>
<dbReference type="SMART" id="SM00851">
    <property type="entry name" value="MGS"/>
    <property type="match status" value="1"/>
</dbReference>
<evidence type="ECO:0000256" key="3">
    <source>
        <dbReference type="PIRSR" id="PIRSR006614-1"/>
    </source>
</evidence>
<feature type="domain" description="MGS-like" evidence="4">
    <location>
        <begin position="1"/>
        <end position="154"/>
    </location>
</feature>
<keyword evidence="2 5" id="KW-0456">Lyase</keyword>
<proteinExistence type="inferred from homology"/>
<reference evidence="5" key="1">
    <citation type="journal article" date="2023" name="Int. J. Mol. Sci.">
        <title>Metagenomics Revealed a New Genus 'Candidatus Thiocaldithrix dubininis' gen. nov., sp. nov. and a New Species 'Candidatus Thiothrix putei' sp. nov. in the Family Thiotrichaceae, Some Members of Which Have Traits of Both Na+- and H+-Motive Energetics.</title>
        <authorList>
            <person name="Ravin N.V."/>
            <person name="Muntyan M.S."/>
            <person name="Smolyakov D.D."/>
            <person name="Rudenko T.S."/>
            <person name="Beletsky A.V."/>
            <person name="Mardanov A.V."/>
            <person name="Grabovich M.Y."/>
        </authorList>
    </citation>
    <scope>NUCLEOTIDE SEQUENCE</scope>
    <source>
        <strain evidence="5">GKL-01</strain>
    </source>
</reference>
<dbReference type="GO" id="GO:0005829">
    <property type="term" value="C:cytosol"/>
    <property type="evidence" value="ECO:0007669"/>
    <property type="project" value="TreeGrafter"/>
</dbReference>
<dbReference type="PROSITE" id="PS01335">
    <property type="entry name" value="METHYLGLYOXAL_SYNTH"/>
    <property type="match status" value="1"/>
</dbReference>
<dbReference type="InterPro" id="IPR004363">
    <property type="entry name" value="Methylgl_synth"/>
</dbReference>
<dbReference type="InterPro" id="IPR011607">
    <property type="entry name" value="MGS-like_dom"/>
</dbReference>
<dbReference type="HAMAP" id="MF_00549">
    <property type="entry name" value="Methylglyoxal_synth"/>
    <property type="match status" value="1"/>
</dbReference>
<evidence type="ECO:0000313" key="5">
    <source>
        <dbReference type="EMBL" id="WGZ90406.1"/>
    </source>
</evidence>
<dbReference type="EMBL" id="CP124755">
    <property type="protein sequence ID" value="WGZ90406.1"/>
    <property type="molecule type" value="Genomic_DNA"/>
</dbReference>
<dbReference type="NCBIfam" id="NF003559">
    <property type="entry name" value="PRK05234.1"/>
    <property type="match status" value="1"/>
</dbReference>
<evidence type="ECO:0000256" key="2">
    <source>
        <dbReference type="HAMAP-Rule" id="MF_00549"/>
    </source>
</evidence>
<dbReference type="PROSITE" id="PS51855">
    <property type="entry name" value="MGS"/>
    <property type="match status" value="1"/>
</dbReference>
<feature type="binding site" evidence="2">
    <location>
        <position position="9"/>
    </location>
    <ligand>
        <name>substrate</name>
    </ligand>
</feature>
<dbReference type="SUPFAM" id="SSF52335">
    <property type="entry name" value="Methylglyoxal synthase-like"/>
    <property type="match status" value="1"/>
</dbReference>
<reference evidence="5" key="2">
    <citation type="submission" date="2023-04" db="EMBL/GenBank/DDBJ databases">
        <authorList>
            <person name="Beletskiy A.V."/>
            <person name="Mardanov A.V."/>
            <person name="Ravin N.V."/>
        </authorList>
    </citation>
    <scope>NUCLEOTIDE SEQUENCE</scope>
    <source>
        <strain evidence="5">GKL-01</strain>
    </source>
</reference>
<dbReference type="KEGG" id="tdu:QJT80_13070"/>
<dbReference type="PIRSF" id="PIRSF006614">
    <property type="entry name" value="Methylglyox_syn"/>
    <property type="match status" value="1"/>
</dbReference>
<comment type="function">
    <text evidence="2">Catalyzes the formation of methylglyoxal from dihydroxyacetone phosphate.</text>
</comment>
<dbReference type="Gene3D" id="3.40.50.1380">
    <property type="entry name" value="Methylglyoxal synthase-like domain"/>
    <property type="match status" value="1"/>
</dbReference>
<accession>A0AA95KER9</accession>